<keyword evidence="3 6" id="KW-0812">Transmembrane</keyword>
<keyword evidence="5 6" id="KW-0472">Membrane</keyword>
<evidence type="ECO:0000256" key="3">
    <source>
        <dbReference type="ARBA" id="ARBA00022692"/>
    </source>
</evidence>
<feature type="transmembrane region" description="Helical" evidence="6">
    <location>
        <begin position="348"/>
        <end position="370"/>
    </location>
</feature>
<feature type="transmembrane region" description="Helical" evidence="6">
    <location>
        <begin position="151"/>
        <end position="168"/>
    </location>
</feature>
<keyword evidence="8" id="KW-1185">Reference proteome</keyword>
<feature type="transmembrane region" description="Helical" evidence="6">
    <location>
        <begin position="188"/>
        <end position="210"/>
    </location>
</feature>
<sequence length="415" mass="45323">MRDFWKRKWRSFLLFLTIVGPGLITANADNDAGGIATYATIGAKYGYKMLWGLLLITFSLAIIQEMSARMGVVTGKGLSDLIREQFGVRLTLFAMVTLFLANIGTVIAEFAGIAASLDIFGVPSIISVPVVALLIWLLVVKGSYALAEKAFLILSLVFLSYVVSGVLAKPDWHEVLKASVHPQFVWDGQFILLFIGMIGTTITPWMQFFLQSSVVDKEIAIEHYAYERADVLIGAFITDFIAFFIIVSTAATLYKTGVVVSTAEDAARALGPLAGANAKYLFALGLFGASTLGAGIVPLSTSYAICEAFGWESSINRKFKEAPIFFTLYTLLIAIGACVIFIPVRQLFSIMLVSQVINGILVPIILIFMLKLTNDPKVMGEHTNKPFFNILSYITVGAIILLTVVYTADIFIPIF</sequence>
<proteinExistence type="predicted"/>
<dbReference type="AlphaFoldDB" id="A0A4R1RAJ9"/>
<dbReference type="EMBL" id="SLUN01000023">
    <property type="protein sequence ID" value="TCL62771.1"/>
    <property type="molecule type" value="Genomic_DNA"/>
</dbReference>
<evidence type="ECO:0000256" key="1">
    <source>
        <dbReference type="ARBA" id="ARBA00004141"/>
    </source>
</evidence>
<dbReference type="OrthoDB" id="141480at2"/>
<reference evidence="7 8" key="1">
    <citation type="submission" date="2019-03" db="EMBL/GenBank/DDBJ databases">
        <title>Genomic Encyclopedia of Type Strains, Phase IV (KMG-IV): sequencing the most valuable type-strain genomes for metagenomic binning, comparative biology and taxonomic classification.</title>
        <authorList>
            <person name="Goeker M."/>
        </authorList>
    </citation>
    <scope>NUCLEOTIDE SEQUENCE [LARGE SCALE GENOMIC DNA]</scope>
    <source>
        <strain evidence="7 8">LX-B</strain>
    </source>
</reference>
<dbReference type="GO" id="GO:0034755">
    <property type="term" value="P:iron ion transmembrane transport"/>
    <property type="evidence" value="ECO:0007669"/>
    <property type="project" value="TreeGrafter"/>
</dbReference>
<evidence type="ECO:0000256" key="6">
    <source>
        <dbReference type="SAM" id="Phobius"/>
    </source>
</evidence>
<feature type="transmembrane region" description="Helical" evidence="6">
    <location>
        <begin position="119"/>
        <end position="139"/>
    </location>
</feature>
<dbReference type="GO" id="GO:0015086">
    <property type="term" value="F:cadmium ion transmembrane transporter activity"/>
    <property type="evidence" value="ECO:0007669"/>
    <property type="project" value="TreeGrafter"/>
</dbReference>
<dbReference type="GO" id="GO:0005886">
    <property type="term" value="C:plasma membrane"/>
    <property type="evidence" value="ECO:0007669"/>
    <property type="project" value="TreeGrafter"/>
</dbReference>
<dbReference type="NCBIfam" id="NF037982">
    <property type="entry name" value="Nramp_1"/>
    <property type="match status" value="1"/>
</dbReference>
<dbReference type="RefSeq" id="WP_132015565.1">
    <property type="nucleotide sequence ID" value="NZ_SLUN01000023.1"/>
</dbReference>
<dbReference type="PANTHER" id="PTHR11706">
    <property type="entry name" value="SOLUTE CARRIER PROTEIN FAMILY 11 MEMBER"/>
    <property type="match status" value="1"/>
</dbReference>
<dbReference type="InterPro" id="IPR001046">
    <property type="entry name" value="NRAMP_fam"/>
</dbReference>
<dbReference type="GO" id="GO:0005384">
    <property type="term" value="F:manganese ion transmembrane transporter activity"/>
    <property type="evidence" value="ECO:0007669"/>
    <property type="project" value="TreeGrafter"/>
</dbReference>
<dbReference type="Proteomes" id="UP000295008">
    <property type="component" value="Unassembled WGS sequence"/>
</dbReference>
<evidence type="ECO:0000313" key="8">
    <source>
        <dbReference type="Proteomes" id="UP000295008"/>
    </source>
</evidence>
<name>A0A4R1RAJ9_HYDET</name>
<comment type="caution">
    <text evidence="7">The sequence shown here is derived from an EMBL/GenBank/DDBJ whole genome shotgun (WGS) entry which is preliminary data.</text>
</comment>
<dbReference type="Pfam" id="PF01566">
    <property type="entry name" value="Nramp"/>
    <property type="match status" value="1"/>
</dbReference>
<feature type="transmembrane region" description="Helical" evidence="6">
    <location>
        <begin position="322"/>
        <end position="342"/>
    </location>
</feature>
<evidence type="ECO:0000256" key="2">
    <source>
        <dbReference type="ARBA" id="ARBA00022448"/>
    </source>
</evidence>
<organism evidence="7 8">
    <name type="scientific">Hydrogenispora ethanolica</name>
    <dbReference type="NCBI Taxonomy" id="1082276"/>
    <lineage>
        <taxon>Bacteria</taxon>
        <taxon>Bacillati</taxon>
        <taxon>Bacillota</taxon>
        <taxon>Hydrogenispora</taxon>
    </lineage>
</organism>
<feature type="transmembrane region" description="Helical" evidence="6">
    <location>
        <begin position="280"/>
        <end position="301"/>
    </location>
</feature>
<evidence type="ECO:0000256" key="5">
    <source>
        <dbReference type="ARBA" id="ARBA00023136"/>
    </source>
</evidence>
<comment type="subcellular location">
    <subcellularLocation>
        <location evidence="1">Membrane</location>
        <topology evidence="1">Multi-pass membrane protein</topology>
    </subcellularLocation>
</comment>
<dbReference type="PANTHER" id="PTHR11706:SF33">
    <property type="entry name" value="NATURAL RESISTANCE-ASSOCIATED MACROPHAGE PROTEIN 2"/>
    <property type="match status" value="1"/>
</dbReference>
<evidence type="ECO:0000256" key="4">
    <source>
        <dbReference type="ARBA" id="ARBA00022989"/>
    </source>
</evidence>
<feature type="transmembrane region" description="Helical" evidence="6">
    <location>
        <begin position="90"/>
        <end position="113"/>
    </location>
</feature>
<keyword evidence="4 6" id="KW-1133">Transmembrane helix</keyword>
<feature type="transmembrane region" description="Helical" evidence="6">
    <location>
        <begin position="231"/>
        <end position="254"/>
    </location>
</feature>
<feature type="transmembrane region" description="Helical" evidence="6">
    <location>
        <begin position="390"/>
        <end position="412"/>
    </location>
</feature>
<keyword evidence="2" id="KW-0813">Transport</keyword>
<gene>
    <name evidence="7" type="ORF">EDC14_102350</name>
</gene>
<protein>
    <submittedName>
        <fullName evidence="7">NRAMP (Natural resistance-associated macrophage protein)-like metal ion transporter</fullName>
    </submittedName>
</protein>
<evidence type="ECO:0000313" key="7">
    <source>
        <dbReference type="EMBL" id="TCL62771.1"/>
    </source>
</evidence>
<accession>A0A4R1RAJ9</accession>
<feature type="transmembrane region" description="Helical" evidence="6">
    <location>
        <begin position="44"/>
        <end position="63"/>
    </location>
</feature>